<protein>
    <submittedName>
        <fullName evidence="2">Transporter</fullName>
    </submittedName>
</protein>
<proteinExistence type="predicted"/>
<gene>
    <name evidence="2" type="ORF">KDX31_18615</name>
</gene>
<feature type="chain" id="PRO_5046093488" evidence="1">
    <location>
        <begin position="28"/>
        <end position="310"/>
    </location>
</feature>
<evidence type="ECO:0000313" key="2">
    <source>
        <dbReference type="EMBL" id="UTW05452.1"/>
    </source>
</evidence>
<accession>A0ABY5H0M1</accession>
<name>A0ABY5H0M1_9GAMM</name>
<keyword evidence="3" id="KW-1185">Reference proteome</keyword>
<evidence type="ECO:0000313" key="3">
    <source>
        <dbReference type="Proteomes" id="UP001059950"/>
    </source>
</evidence>
<evidence type="ECO:0000256" key="1">
    <source>
        <dbReference type="SAM" id="SignalP"/>
    </source>
</evidence>
<dbReference type="Proteomes" id="UP001059950">
    <property type="component" value="Chromosome"/>
</dbReference>
<dbReference type="InterPro" id="IPR025737">
    <property type="entry name" value="FApF"/>
</dbReference>
<organism evidence="2 3">
    <name type="scientific">Amphritea atlantica</name>
    <dbReference type="NCBI Taxonomy" id="355243"/>
    <lineage>
        <taxon>Bacteria</taxon>
        <taxon>Pseudomonadati</taxon>
        <taxon>Pseudomonadota</taxon>
        <taxon>Gammaproteobacteria</taxon>
        <taxon>Oceanospirillales</taxon>
        <taxon>Oceanospirillaceae</taxon>
        <taxon>Amphritea</taxon>
    </lineage>
</organism>
<feature type="signal peptide" evidence="1">
    <location>
        <begin position="1"/>
        <end position="27"/>
    </location>
</feature>
<dbReference type="EMBL" id="CP073344">
    <property type="protein sequence ID" value="UTW05452.1"/>
    <property type="molecule type" value="Genomic_DNA"/>
</dbReference>
<keyword evidence="1" id="KW-0732">Signal</keyword>
<dbReference type="Pfam" id="PF13557">
    <property type="entry name" value="Phenol_MetA_deg"/>
    <property type="match status" value="1"/>
</dbReference>
<sequence>MFTIKTKVLPIILILCGLWGIPLSASATENGAPTTAMGLYGFGAGMLPPVTEYGTFGVRLADYDSNRVMDGNGDKENNDFSLNVKALTLAYIRMTDKTILGGQYGFGFAAPFFKMDSELEIFAGGMSVFQDEAQVFRQADLLFQPLMVQWHPSENLSINGQFQILVPIGDYDKDRMVSPGLNHWAYSPIISLTYITDSGFEVSSTSELDVSTRNKATGYRNGIEYRNEFAVGQHVGPWTLGVGGYYYDQLTDDSGPGSDDGNRARVLALGPSLQFFRRGLPPVWFHAYKEFDAHNRSEGYNISVRVAMSF</sequence>
<reference evidence="2" key="1">
    <citation type="submission" date="2021-04" db="EMBL/GenBank/DDBJ databases">
        <title>Oceanospirillales bacteria with DddD are important DMSP degraders in coastal seawater.</title>
        <authorList>
            <person name="Liu J."/>
        </authorList>
    </citation>
    <scope>NUCLEOTIDE SEQUENCE</scope>
    <source>
        <strain evidence="2">GY6</strain>
    </source>
</reference>